<dbReference type="InterPro" id="IPR021109">
    <property type="entry name" value="Peptidase_aspartic_dom_sf"/>
</dbReference>
<keyword evidence="3" id="KW-0064">Aspartyl protease</keyword>
<dbReference type="InterPro" id="IPR033121">
    <property type="entry name" value="PEPTIDASE_A1"/>
</dbReference>
<evidence type="ECO:0000256" key="1">
    <source>
        <dbReference type="ARBA" id="ARBA00007447"/>
    </source>
</evidence>
<dbReference type="InterPro" id="IPR051708">
    <property type="entry name" value="Plant_Aspart_Prot_A1"/>
</dbReference>
<evidence type="ECO:0000256" key="3">
    <source>
        <dbReference type="ARBA" id="ARBA00022750"/>
    </source>
</evidence>
<keyword evidence="2" id="KW-0645">Protease</keyword>
<gene>
    <name evidence="7" type="ORF">GH714_009377</name>
</gene>
<dbReference type="InterPro" id="IPR001969">
    <property type="entry name" value="Aspartic_peptidase_AS"/>
</dbReference>
<protein>
    <recommendedName>
        <fullName evidence="6">Peptidase A1 domain-containing protein</fullName>
    </recommendedName>
</protein>
<dbReference type="Gene3D" id="2.40.70.10">
    <property type="entry name" value="Acid Proteases"/>
    <property type="match status" value="2"/>
</dbReference>
<evidence type="ECO:0000256" key="2">
    <source>
        <dbReference type="ARBA" id="ARBA00022670"/>
    </source>
</evidence>
<dbReference type="PROSITE" id="PS51767">
    <property type="entry name" value="PEPTIDASE_A1"/>
    <property type="match status" value="1"/>
</dbReference>
<dbReference type="Pfam" id="PF14541">
    <property type="entry name" value="TAXi_C"/>
    <property type="match status" value="1"/>
</dbReference>
<sequence length="299" mass="32873">MDTGSTLPWIQCKQCTKCLKQQGPVYDPSSSSTYNDLPCGDDSCGDFPGVNVSCGELNNCIYRIQYMDKSLSKGRIGTEQIIFETPDEGKVAVRDVVFGCGEENNMSVRGLGVGVFGLGYSNFVINLGLVFSYCIGSVRDPQISVGQERLDISPDVFKSTLKGGGAVIDSGSELTYLPEVAFNLLKSKVSSILNGFLRQRVFENAQHMLCYEGDLSRDLYGFPATTFHFSEGADLVLETESLFAQDTKDVFCVAVSHLNNATTQPSIIGILAQQYYNVAYDLGAKRIYFQRIDCELLYD</sequence>
<dbReference type="EMBL" id="JAAGAX010000005">
    <property type="protein sequence ID" value="KAF2313120.1"/>
    <property type="molecule type" value="Genomic_DNA"/>
</dbReference>
<feature type="domain" description="Peptidase A1" evidence="6">
    <location>
        <begin position="1"/>
        <end position="290"/>
    </location>
</feature>
<comment type="caution">
    <text evidence="7">The sequence shown here is derived from an EMBL/GenBank/DDBJ whole genome shotgun (WGS) entry which is preliminary data.</text>
</comment>
<dbReference type="SUPFAM" id="SSF50630">
    <property type="entry name" value="Acid proteases"/>
    <property type="match status" value="1"/>
</dbReference>
<dbReference type="GO" id="GO:0005576">
    <property type="term" value="C:extracellular region"/>
    <property type="evidence" value="ECO:0007669"/>
    <property type="project" value="TreeGrafter"/>
</dbReference>
<accession>A0A6A6MHA5</accession>
<comment type="similarity">
    <text evidence="1">Belongs to the peptidase A1 family.</text>
</comment>
<dbReference type="GO" id="GO:0004190">
    <property type="term" value="F:aspartic-type endopeptidase activity"/>
    <property type="evidence" value="ECO:0007669"/>
    <property type="project" value="UniProtKB-KW"/>
</dbReference>
<dbReference type="PANTHER" id="PTHR47967">
    <property type="entry name" value="OS07G0603500 PROTEIN-RELATED"/>
    <property type="match status" value="1"/>
</dbReference>
<evidence type="ECO:0000313" key="8">
    <source>
        <dbReference type="Proteomes" id="UP000467840"/>
    </source>
</evidence>
<name>A0A6A6MHA5_HEVBR</name>
<dbReference type="Pfam" id="PF14543">
    <property type="entry name" value="TAXi_N"/>
    <property type="match status" value="1"/>
</dbReference>
<dbReference type="PROSITE" id="PS00141">
    <property type="entry name" value="ASP_PROTEASE"/>
    <property type="match status" value="1"/>
</dbReference>
<reference evidence="7 8" key="1">
    <citation type="journal article" date="2020" name="Mol. Plant">
        <title>The Chromosome-Based Rubber Tree Genome Provides New Insights into Spurge Genome Evolution and Rubber Biosynthesis.</title>
        <authorList>
            <person name="Liu J."/>
            <person name="Shi C."/>
            <person name="Shi C.C."/>
            <person name="Li W."/>
            <person name="Zhang Q.J."/>
            <person name="Zhang Y."/>
            <person name="Li K."/>
            <person name="Lu H.F."/>
            <person name="Shi C."/>
            <person name="Zhu S.T."/>
            <person name="Xiao Z.Y."/>
            <person name="Nan H."/>
            <person name="Yue Y."/>
            <person name="Zhu X.G."/>
            <person name="Wu Y."/>
            <person name="Hong X.N."/>
            <person name="Fan G.Y."/>
            <person name="Tong Y."/>
            <person name="Zhang D."/>
            <person name="Mao C.L."/>
            <person name="Liu Y.L."/>
            <person name="Hao S.J."/>
            <person name="Liu W.Q."/>
            <person name="Lv M.Q."/>
            <person name="Zhang H.B."/>
            <person name="Liu Y."/>
            <person name="Hu-Tang G.R."/>
            <person name="Wang J.P."/>
            <person name="Wang J.H."/>
            <person name="Sun Y.H."/>
            <person name="Ni S.B."/>
            <person name="Chen W.B."/>
            <person name="Zhang X.C."/>
            <person name="Jiao Y.N."/>
            <person name="Eichler E.E."/>
            <person name="Li G.H."/>
            <person name="Liu X."/>
            <person name="Gao L.Z."/>
        </authorList>
    </citation>
    <scope>NUCLEOTIDE SEQUENCE [LARGE SCALE GENOMIC DNA]</scope>
    <source>
        <strain evidence="8">cv. GT1</strain>
        <tissue evidence="7">Leaf</tissue>
    </source>
</reference>
<proteinExistence type="inferred from homology"/>
<keyword evidence="8" id="KW-1185">Reference proteome</keyword>
<evidence type="ECO:0000256" key="4">
    <source>
        <dbReference type="ARBA" id="ARBA00022801"/>
    </source>
</evidence>
<dbReference type="FunFam" id="2.40.70.10:FF:000033">
    <property type="entry name" value="Aspartyl protease family protein"/>
    <property type="match status" value="1"/>
</dbReference>
<dbReference type="Proteomes" id="UP000467840">
    <property type="component" value="Chromosome 15"/>
</dbReference>
<dbReference type="AlphaFoldDB" id="A0A6A6MHA5"/>
<evidence type="ECO:0000259" key="6">
    <source>
        <dbReference type="PROSITE" id="PS51767"/>
    </source>
</evidence>
<keyword evidence="4" id="KW-0378">Hydrolase</keyword>
<organism evidence="7 8">
    <name type="scientific">Hevea brasiliensis</name>
    <name type="common">Para rubber tree</name>
    <name type="synonym">Siphonia brasiliensis</name>
    <dbReference type="NCBI Taxonomy" id="3981"/>
    <lineage>
        <taxon>Eukaryota</taxon>
        <taxon>Viridiplantae</taxon>
        <taxon>Streptophyta</taxon>
        <taxon>Embryophyta</taxon>
        <taxon>Tracheophyta</taxon>
        <taxon>Spermatophyta</taxon>
        <taxon>Magnoliopsida</taxon>
        <taxon>eudicotyledons</taxon>
        <taxon>Gunneridae</taxon>
        <taxon>Pentapetalae</taxon>
        <taxon>rosids</taxon>
        <taxon>fabids</taxon>
        <taxon>Malpighiales</taxon>
        <taxon>Euphorbiaceae</taxon>
        <taxon>Crotonoideae</taxon>
        <taxon>Micrandreae</taxon>
        <taxon>Hevea</taxon>
    </lineage>
</organism>
<dbReference type="PANTHER" id="PTHR47967:SF14">
    <property type="entry name" value="EUKARYOTIC ASPARTYL PROTEASE FAMILY PROTEIN"/>
    <property type="match status" value="1"/>
</dbReference>
<dbReference type="GO" id="GO:0006508">
    <property type="term" value="P:proteolysis"/>
    <property type="evidence" value="ECO:0007669"/>
    <property type="project" value="UniProtKB-KW"/>
</dbReference>
<evidence type="ECO:0000256" key="5">
    <source>
        <dbReference type="ARBA" id="ARBA00023180"/>
    </source>
</evidence>
<evidence type="ECO:0000313" key="7">
    <source>
        <dbReference type="EMBL" id="KAF2313120.1"/>
    </source>
</evidence>
<dbReference type="InterPro" id="IPR032861">
    <property type="entry name" value="TAXi_N"/>
</dbReference>
<dbReference type="InterPro" id="IPR032799">
    <property type="entry name" value="TAXi_C"/>
</dbReference>
<keyword evidence="5" id="KW-0325">Glycoprotein</keyword>